<feature type="binding site" description="in other chain" evidence="9">
    <location>
        <position position="125"/>
    </location>
    <ligand>
        <name>5-phospho-alpha-D-ribose 1-diphosphate</name>
        <dbReference type="ChEBI" id="CHEBI:58017"/>
        <note>ligand shared between dimeric partners</note>
    </ligand>
</feature>
<dbReference type="UniPathway" id="UPA00070">
    <property type="reaction ID" value="UER00119"/>
</dbReference>
<feature type="binding site" evidence="9">
    <location>
        <position position="155"/>
    </location>
    <ligand>
        <name>orotate</name>
        <dbReference type="ChEBI" id="CHEBI:30839"/>
    </ligand>
</feature>
<evidence type="ECO:0000256" key="6">
    <source>
        <dbReference type="ARBA" id="ARBA00022676"/>
    </source>
</evidence>
<dbReference type="GO" id="GO:0005737">
    <property type="term" value="C:cytoplasm"/>
    <property type="evidence" value="ECO:0007669"/>
    <property type="project" value="TreeGrafter"/>
</dbReference>
<evidence type="ECO:0000256" key="8">
    <source>
        <dbReference type="ARBA" id="ARBA00022975"/>
    </source>
</evidence>
<feature type="binding site" evidence="9">
    <location>
        <position position="184"/>
    </location>
    <ligand>
        <name>orotate</name>
        <dbReference type="ChEBI" id="CHEBI:30839"/>
    </ligand>
</feature>
<comment type="function">
    <text evidence="1 9">Catalyzes the transfer of a ribosyl phosphate group from 5-phosphoribose 1-diphosphate to orotate, leading to the formation of orotidine monophosphate (OMP).</text>
</comment>
<dbReference type="GO" id="GO:0000287">
    <property type="term" value="F:magnesium ion binding"/>
    <property type="evidence" value="ECO:0007669"/>
    <property type="project" value="UniProtKB-UniRule"/>
</dbReference>
<evidence type="ECO:0000256" key="4">
    <source>
        <dbReference type="ARBA" id="ARBA00011738"/>
    </source>
</evidence>
<sequence length="249" mass="27089">MALNRHNDATTMQLKGTVMSEPLDRRFTQFLLESQALKFGDFTLKSGRRSPYFINAGAFNDGRKIATLGAFYAEKIQAEIVNGHLSTRIDTIFGPAYKGIPLAVATSIALELNHGSTVGYTFDRKEKKDHGDGGTMVGKPLEDGMNVLLVDDVMTAGTAVREVVPKLKAQADINIVGLILSVDRMEKTKDSNLSAVQDVSREFGFGVYAIANVKEIFAAGRELTNDEGEPYVNDEIAQAADAYLTQYGA</sequence>
<evidence type="ECO:0000259" key="10">
    <source>
        <dbReference type="Pfam" id="PF00156"/>
    </source>
</evidence>
<evidence type="ECO:0000256" key="2">
    <source>
        <dbReference type="ARBA" id="ARBA00004889"/>
    </source>
</evidence>
<dbReference type="InterPro" id="IPR004467">
    <property type="entry name" value="Or_phspho_trans_dom"/>
</dbReference>
<dbReference type="PANTHER" id="PTHR46683:SF1">
    <property type="entry name" value="OROTATE PHOSPHORIBOSYLTRANSFERASE 1-RELATED"/>
    <property type="match status" value="1"/>
</dbReference>
<dbReference type="GO" id="GO:0044205">
    <property type="term" value="P:'de novo' UMP biosynthetic process"/>
    <property type="evidence" value="ECO:0007669"/>
    <property type="project" value="UniProtKB-UniRule"/>
</dbReference>
<feature type="binding site" evidence="9">
    <location>
        <position position="128"/>
    </location>
    <ligand>
        <name>5-phospho-alpha-D-ribose 1-diphosphate</name>
        <dbReference type="ChEBI" id="CHEBI:58017"/>
        <note>ligand shared between dimeric partners</note>
    </ligand>
</feature>
<comment type="cofactor">
    <cofactor evidence="9">
        <name>Mg(2+)</name>
        <dbReference type="ChEBI" id="CHEBI:18420"/>
    </cofactor>
</comment>
<evidence type="ECO:0000256" key="7">
    <source>
        <dbReference type="ARBA" id="ARBA00022679"/>
    </source>
</evidence>
<feature type="binding site" description="in other chain" evidence="9">
    <location>
        <position position="45"/>
    </location>
    <ligand>
        <name>5-phospho-alpha-D-ribose 1-diphosphate</name>
        <dbReference type="ChEBI" id="CHEBI:58017"/>
        <note>ligand shared between dimeric partners</note>
    </ligand>
</feature>
<feature type="binding site" description="in other chain" evidence="9">
    <location>
        <begin position="151"/>
        <end position="159"/>
    </location>
    <ligand>
        <name>5-phospho-alpha-D-ribose 1-diphosphate</name>
        <dbReference type="ChEBI" id="CHEBI:58017"/>
        <note>ligand shared between dimeric partners</note>
    </ligand>
</feature>
<comment type="similarity">
    <text evidence="3 9">Belongs to the purine/pyrimidine phosphoribosyltransferase family. PyrE subfamily.</text>
</comment>
<dbReference type="HAMAP" id="MF_01208">
    <property type="entry name" value="PyrE"/>
    <property type="match status" value="1"/>
</dbReference>
<dbReference type="CDD" id="cd06223">
    <property type="entry name" value="PRTases_typeI"/>
    <property type="match status" value="1"/>
</dbReference>
<evidence type="ECO:0000313" key="12">
    <source>
        <dbReference type="Proteomes" id="UP000003656"/>
    </source>
</evidence>
<protein>
    <recommendedName>
        <fullName evidence="5 9">Orotate phosphoribosyltransferase</fullName>
        <shortName evidence="9">OPRT</shortName>
        <shortName evidence="9">OPRTase</shortName>
        <ecNumber evidence="5 9">2.4.2.10</ecNumber>
    </recommendedName>
</protein>
<dbReference type="GO" id="GO:0046132">
    <property type="term" value="P:pyrimidine ribonucleoside biosynthetic process"/>
    <property type="evidence" value="ECO:0007669"/>
    <property type="project" value="TreeGrafter"/>
</dbReference>
<keyword evidence="8 9" id="KW-0665">Pyrimidine biosynthesis</keyword>
<evidence type="ECO:0000256" key="3">
    <source>
        <dbReference type="ARBA" id="ARBA00006340"/>
    </source>
</evidence>
<dbReference type="AlphaFoldDB" id="D1NSI0"/>
<dbReference type="EC" id="2.4.2.10" evidence="5 9"/>
<name>D1NSI0_9BIFI</name>
<dbReference type="PANTHER" id="PTHR46683">
    <property type="entry name" value="OROTATE PHOSPHORIBOSYLTRANSFERASE 1-RELATED"/>
    <property type="match status" value="1"/>
</dbReference>
<dbReference type="NCBIfam" id="TIGR00336">
    <property type="entry name" value="pyrE"/>
    <property type="match status" value="1"/>
</dbReference>
<comment type="subunit">
    <text evidence="4 9">Homodimer.</text>
</comment>
<dbReference type="Proteomes" id="UP000003656">
    <property type="component" value="Unassembled WGS sequence"/>
</dbReference>
<reference evidence="11 12" key="1">
    <citation type="submission" date="2009-11" db="EMBL/GenBank/DDBJ databases">
        <authorList>
            <person name="Weinstock G."/>
            <person name="Sodergren E."/>
            <person name="Clifton S."/>
            <person name="Fulton L."/>
            <person name="Fulton B."/>
            <person name="Courtney L."/>
            <person name="Fronick C."/>
            <person name="Harrison M."/>
            <person name="Strong C."/>
            <person name="Farmer C."/>
            <person name="Delahaunty K."/>
            <person name="Markovic C."/>
            <person name="Hall O."/>
            <person name="Minx P."/>
            <person name="Tomlinson C."/>
            <person name="Mitreva M."/>
            <person name="Nelson J."/>
            <person name="Hou S."/>
            <person name="Wollam A."/>
            <person name="Pepin K.H."/>
            <person name="Johnson M."/>
            <person name="Bhonagiri V."/>
            <person name="Nash W.E."/>
            <person name="Warren W."/>
            <person name="Chinwalla A."/>
            <person name="Mardis E.R."/>
            <person name="Wilson R.K."/>
        </authorList>
    </citation>
    <scope>NUCLEOTIDE SEQUENCE [LARGE SCALE GENOMIC DNA]</scope>
    <source>
        <strain evidence="11 12">DSM 20093</strain>
    </source>
</reference>
<accession>D1NSI0</accession>
<dbReference type="SUPFAM" id="SSF53271">
    <property type="entry name" value="PRTase-like"/>
    <property type="match status" value="1"/>
</dbReference>
<dbReference type="STRING" id="561180.BIFGAL_02737"/>
<proteinExistence type="inferred from homology"/>
<comment type="caution">
    <text evidence="11">The sequence shown here is derived from an EMBL/GenBank/DDBJ whole genome shotgun (WGS) entry which is preliminary data.</text>
</comment>
<keyword evidence="9" id="KW-0460">Magnesium</keyword>
<dbReference type="EMBL" id="ABXB03000001">
    <property type="protein sequence ID" value="EFA23632.1"/>
    <property type="molecule type" value="Genomic_DNA"/>
</dbReference>
<comment type="pathway">
    <text evidence="2 9">Pyrimidine metabolism; UMP biosynthesis via de novo pathway; UMP from orotate: step 1/2.</text>
</comment>
<dbReference type="Gene3D" id="3.40.50.2020">
    <property type="match status" value="1"/>
</dbReference>
<comment type="caution">
    <text evidence="9">Lacks conserved residue(s) required for the propagation of feature annotation.</text>
</comment>
<keyword evidence="7 9" id="KW-0808">Transferase</keyword>
<gene>
    <name evidence="9 11" type="primary">pyrE</name>
    <name evidence="11" type="ORF">BIFGAL_02737</name>
</gene>
<organism evidence="11 12">
    <name type="scientific">Bifidobacterium gallicum DSM 20093 = LMG 11596</name>
    <dbReference type="NCBI Taxonomy" id="561180"/>
    <lineage>
        <taxon>Bacteria</taxon>
        <taxon>Bacillati</taxon>
        <taxon>Actinomycetota</taxon>
        <taxon>Actinomycetes</taxon>
        <taxon>Bifidobacteriales</taxon>
        <taxon>Bifidobacteriaceae</taxon>
        <taxon>Bifidobacterium</taxon>
    </lineage>
</organism>
<feature type="binding site" evidence="9">
    <location>
        <position position="124"/>
    </location>
    <ligand>
        <name>5-phospho-alpha-D-ribose 1-diphosphate</name>
        <dbReference type="ChEBI" id="CHEBI:58017"/>
        <note>ligand shared between dimeric partners</note>
    </ligand>
</feature>
<dbReference type="GO" id="GO:0004588">
    <property type="term" value="F:orotate phosphoribosyltransferase activity"/>
    <property type="evidence" value="ECO:0007669"/>
    <property type="project" value="UniProtKB-UniRule"/>
</dbReference>
<dbReference type="InterPro" id="IPR000836">
    <property type="entry name" value="PRTase_dom"/>
</dbReference>
<dbReference type="Pfam" id="PF00156">
    <property type="entry name" value="Pribosyltran"/>
    <property type="match status" value="1"/>
</dbReference>
<dbReference type="InterPro" id="IPR023031">
    <property type="entry name" value="OPRT"/>
</dbReference>
<comment type="catalytic activity">
    <reaction evidence="9">
        <text>orotidine 5'-phosphate + diphosphate = orotate + 5-phospho-alpha-D-ribose 1-diphosphate</text>
        <dbReference type="Rhea" id="RHEA:10380"/>
        <dbReference type="ChEBI" id="CHEBI:30839"/>
        <dbReference type="ChEBI" id="CHEBI:33019"/>
        <dbReference type="ChEBI" id="CHEBI:57538"/>
        <dbReference type="ChEBI" id="CHEBI:58017"/>
        <dbReference type="EC" id="2.4.2.10"/>
    </reaction>
</comment>
<keyword evidence="6 9" id="KW-0328">Glycosyltransferase</keyword>
<dbReference type="InterPro" id="IPR029057">
    <property type="entry name" value="PRTase-like"/>
</dbReference>
<evidence type="ECO:0000313" key="11">
    <source>
        <dbReference type="EMBL" id="EFA23632.1"/>
    </source>
</evidence>
<feature type="binding site" evidence="9">
    <location>
        <position position="130"/>
    </location>
    <ligand>
        <name>5-phospho-alpha-D-ribose 1-diphosphate</name>
        <dbReference type="ChEBI" id="CHEBI:58017"/>
        <note>ligand shared between dimeric partners</note>
    </ligand>
</feature>
<feature type="binding site" description="in other chain" evidence="9">
    <location>
        <begin position="97"/>
        <end position="98"/>
    </location>
    <ligand>
        <name>5-phospho-alpha-D-ribose 1-diphosphate</name>
        <dbReference type="ChEBI" id="CHEBI:58017"/>
        <note>ligand shared between dimeric partners</note>
    </ligand>
</feature>
<evidence type="ECO:0000256" key="1">
    <source>
        <dbReference type="ARBA" id="ARBA00003769"/>
    </source>
</evidence>
<dbReference type="GO" id="GO:0006207">
    <property type="term" value="P:'de novo' pyrimidine nucleobase biosynthetic process"/>
    <property type="evidence" value="ECO:0007669"/>
    <property type="project" value="TreeGrafter"/>
</dbReference>
<evidence type="ECO:0000256" key="5">
    <source>
        <dbReference type="ARBA" id="ARBA00011971"/>
    </source>
</evidence>
<dbReference type="eggNOG" id="COG0461">
    <property type="taxonomic scope" value="Bacteria"/>
</dbReference>
<evidence type="ECO:0000256" key="9">
    <source>
        <dbReference type="HAMAP-Rule" id="MF_01208"/>
    </source>
</evidence>
<feature type="domain" description="Phosphoribosyltransferase" evidence="10">
    <location>
        <begin position="69"/>
        <end position="196"/>
    </location>
</feature>